<dbReference type="PANTHER" id="PTHR31569:SF4">
    <property type="entry name" value="SWIM-TYPE DOMAIN-CONTAINING PROTEIN"/>
    <property type="match status" value="1"/>
</dbReference>
<organism evidence="2 3">
    <name type="scientific">Diversispora epigaea</name>
    <dbReference type="NCBI Taxonomy" id="1348612"/>
    <lineage>
        <taxon>Eukaryota</taxon>
        <taxon>Fungi</taxon>
        <taxon>Fungi incertae sedis</taxon>
        <taxon>Mucoromycota</taxon>
        <taxon>Glomeromycotina</taxon>
        <taxon>Glomeromycetes</taxon>
        <taxon>Diversisporales</taxon>
        <taxon>Diversisporaceae</taxon>
        <taxon>Diversispora</taxon>
    </lineage>
</organism>
<name>A0A397GHQ3_9GLOM</name>
<evidence type="ECO:0000313" key="2">
    <source>
        <dbReference type="EMBL" id="RHZ50481.1"/>
    </source>
</evidence>
<dbReference type="InterPro" id="IPR048324">
    <property type="entry name" value="ZSWIM1-3_RNaseH-like"/>
</dbReference>
<dbReference type="InterPro" id="IPR052579">
    <property type="entry name" value="Zinc_finger_SWIM"/>
</dbReference>
<dbReference type="EMBL" id="PQFF01000431">
    <property type="protein sequence ID" value="RHZ50481.1"/>
    <property type="molecule type" value="Genomic_DNA"/>
</dbReference>
<comment type="caution">
    <text evidence="2">The sequence shown here is derived from an EMBL/GenBank/DDBJ whole genome shotgun (WGS) entry which is preliminary data.</text>
</comment>
<feature type="domain" description="ZSWIM1/3 RNaseH-like" evidence="1">
    <location>
        <begin position="246"/>
        <end position="347"/>
    </location>
</feature>
<evidence type="ECO:0000259" key="1">
    <source>
        <dbReference type="Pfam" id="PF21056"/>
    </source>
</evidence>
<dbReference type="AlphaFoldDB" id="A0A397GHQ3"/>
<protein>
    <recommendedName>
        <fullName evidence="1">ZSWIM1/3 RNaseH-like domain-containing protein</fullName>
    </recommendedName>
</protein>
<dbReference type="OrthoDB" id="5330842at2759"/>
<dbReference type="Pfam" id="PF21056">
    <property type="entry name" value="ZSWIM1-3_RNaseH-like"/>
    <property type="match status" value="1"/>
</dbReference>
<accession>A0A397GHQ3</accession>
<dbReference type="Proteomes" id="UP000266861">
    <property type="component" value="Unassembled WGS sequence"/>
</dbReference>
<dbReference type="STRING" id="1348612.A0A397GHQ3"/>
<gene>
    <name evidence="2" type="ORF">Glove_498g33</name>
</gene>
<proteinExistence type="predicted"/>
<sequence>MENLDETLEANKENLLVTAFTSGAITNGAIKKGAILLEKTENSRTKFYTSSQLTPDQKRELLFNVNQPFEVPMCEFDEEWWPLVSNIWTSMCKEGIPDEKRRKTKIRPANLCFMKIKVSRFITEKKVYIERYQDSPDHTHTIEESEKLKRSQFVRNLVKQEAIKNYPPPAIVNAIKEYAIEKLDLSSSVKELRRKEVTNIKSKVYKPQNTYLTGNINLELDIEESVVFFKNQEYQVKRFQILHRSSHGFVFAHPNQFEKLRHFGWLTLIDSTHKTNKYDWRLFTLYIRDNHGCWDVGAHFFVSKEDSDTVAEALKIIRRFVCSWKPRYFLSDQSNVEANGIAIAFPGLSKGEQNCEVIFCTVHVMRTWMTKIYETKVRRKMIHALHKITKIGCDELIQQAIDECQAPTVKQYILRNYIKNTNQWALWARACHKIIALDAKKRSDAEYIAFEFRTKQISVVGIDFKIIDQIHKFPFPIQQKIVSEVHAVEKRIEKGKDVPVLTSLNCYCLFFRQYLLPCWHIFHNHLYGEKKLLTTNAWEQFQQMFMESGFEVYISRELVKIELPKKTEAEKAMENRRSTINELIERTRNAYWRVEEKGNAVQKSTFIETLKASLGSILNAEEQ</sequence>
<keyword evidence="3" id="KW-1185">Reference proteome</keyword>
<dbReference type="PANTHER" id="PTHR31569">
    <property type="entry name" value="SWIM-TYPE DOMAIN-CONTAINING PROTEIN"/>
    <property type="match status" value="1"/>
</dbReference>
<evidence type="ECO:0000313" key="3">
    <source>
        <dbReference type="Proteomes" id="UP000266861"/>
    </source>
</evidence>
<reference evidence="2 3" key="1">
    <citation type="submission" date="2018-08" db="EMBL/GenBank/DDBJ databases">
        <title>Genome and evolution of the arbuscular mycorrhizal fungus Diversispora epigaea (formerly Glomus versiforme) and its bacterial endosymbionts.</title>
        <authorList>
            <person name="Sun X."/>
            <person name="Fei Z."/>
            <person name="Harrison M."/>
        </authorList>
    </citation>
    <scope>NUCLEOTIDE SEQUENCE [LARGE SCALE GENOMIC DNA]</scope>
    <source>
        <strain evidence="2 3">IT104</strain>
    </source>
</reference>